<proteinExistence type="predicted"/>
<dbReference type="EMBL" id="AORZ01000039">
    <property type="protein sequence ID" value="EME99823.1"/>
    <property type="molecule type" value="Genomic_DNA"/>
</dbReference>
<reference evidence="1 2" key="1">
    <citation type="journal article" date="2013" name="Genome Announc.">
        <title>Whole-Genome Shotgun Assembly and Analysis of the Genome of Streptomyces mobaraensis DSM 40847, a Strain for Industrial Production of Microbial Transglutaminase.</title>
        <authorList>
            <person name="Yang H."/>
            <person name="He T."/>
            <person name="Wu W."/>
            <person name="Zhu W."/>
            <person name="Lu B."/>
            <person name="Sun W."/>
        </authorList>
    </citation>
    <scope>NUCLEOTIDE SEQUENCE [LARGE SCALE GENOMIC DNA]</scope>
    <source>
        <strain evidence="1 2">DSM 40847</strain>
    </source>
</reference>
<organism evidence="1 2">
    <name type="scientific">Streptomyces mobaraensis (strain ATCC 29032 / DSM 40847 / JCM 4168 / NBRC 13819 / NCIMB 11159 / IPCR 16-22)</name>
    <dbReference type="NCBI Taxonomy" id="1223523"/>
    <lineage>
        <taxon>Bacteria</taxon>
        <taxon>Bacillati</taxon>
        <taxon>Actinomycetota</taxon>
        <taxon>Actinomycetes</taxon>
        <taxon>Kitasatosporales</taxon>
        <taxon>Streptomycetaceae</taxon>
        <taxon>Streptomyces</taxon>
    </lineage>
</organism>
<sequence length="93" mass="10668">MPHQDLHEVLYTEQAARERDRLDPARRASFEKAVDLLARVPYTELSRPVGAGEQDREIRLTSRIVAEYMVSRGRLLLVALRIPDDADILLVED</sequence>
<evidence type="ECO:0000313" key="2">
    <source>
        <dbReference type="Proteomes" id="UP000011740"/>
    </source>
</evidence>
<dbReference type="Proteomes" id="UP000011740">
    <property type="component" value="Unassembled WGS sequence"/>
</dbReference>
<gene>
    <name evidence="1" type="ORF">H340_14321</name>
</gene>
<dbReference type="eggNOG" id="ENOG5031QIB">
    <property type="taxonomic scope" value="Bacteria"/>
</dbReference>
<dbReference type="RefSeq" id="WP_004945051.1">
    <property type="nucleotide sequence ID" value="NZ_AORZ01000039.1"/>
</dbReference>
<dbReference type="PATRIC" id="fig|1223523.3.peg.2930"/>
<comment type="caution">
    <text evidence="1">The sequence shown here is derived from an EMBL/GenBank/DDBJ whole genome shotgun (WGS) entry which is preliminary data.</text>
</comment>
<accession>M3A419</accession>
<protein>
    <submittedName>
        <fullName evidence="1">Uncharacterized protein</fullName>
    </submittedName>
</protein>
<name>M3A419_STRM1</name>
<dbReference type="AlphaFoldDB" id="M3A419"/>
<evidence type="ECO:0000313" key="1">
    <source>
        <dbReference type="EMBL" id="EME99823.1"/>
    </source>
</evidence>